<dbReference type="PANTHER" id="PTHR44176:SF1">
    <property type="entry name" value="DNAJ HOMOLOG SUBFAMILY C MEMBER 25"/>
    <property type="match status" value="1"/>
</dbReference>
<dbReference type="InterPro" id="IPR001623">
    <property type="entry name" value="DnaJ_domain"/>
</dbReference>
<dbReference type="SUPFAM" id="SSF46565">
    <property type="entry name" value="Chaperone J-domain"/>
    <property type="match status" value="1"/>
</dbReference>
<dbReference type="GO" id="GO:0006457">
    <property type="term" value="P:protein folding"/>
    <property type="evidence" value="ECO:0007669"/>
    <property type="project" value="InterPro"/>
</dbReference>
<feature type="region of interest" description="Disordered" evidence="6">
    <location>
        <begin position="243"/>
        <end position="263"/>
    </location>
</feature>
<comment type="subcellular location">
    <subcellularLocation>
        <location evidence="1">Membrane</location>
        <topology evidence="1">Multi-pass membrane protein</topology>
    </subcellularLocation>
</comment>
<proteinExistence type="predicted"/>
<name>A0A3R6VXH4_9STRA</name>
<feature type="transmembrane region" description="Helical" evidence="7">
    <location>
        <begin position="98"/>
        <end position="116"/>
    </location>
</feature>
<dbReference type="AlphaFoldDB" id="A0A3R6VXH4"/>
<evidence type="ECO:0000313" key="10">
    <source>
        <dbReference type="Proteomes" id="UP000285060"/>
    </source>
</evidence>
<dbReference type="VEuPathDB" id="FungiDB:H310_07248"/>
<evidence type="ECO:0000256" key="4">
    <source>
        <dbReference type="ARBA" id="ARBA00023136"/>
    </source>
</evidence>
<evidence type="ECO:0000256" key="2">
    <source>
        <dbReference type="ARBA" id="ARBA00022692"/>
    </source>
</evidence>
<sequence length="263" mass="30889">MYCGRRECYDILGLRGQETTATTADIRRAYRTLSLQFHPDKNPSPDAAQIFQEIATAYEVLSGGLSRQAYDHYLNNPDDHAYNYGMHVYHVYAPKSDYRVIGIVFILFLSLVQYYAQLHRHKQALAYFREVTRRTFPQGLNSVANLLVVRLALLPVTIAKVAQWHLTWWFKYTVRNDPFAPDDVEYLTCKALYFHSDQFIEDRDEVLTRELWQPENMLAYQHDLAARWKRKYPTKYKQMLASRKRAGVPDLEPEDSDYDNDSD</sequence>
<gene>
    <name evidence="9" type="ORF">DYB32_004791</name>
</gene>
<dbReference type="PROSITE" id="PS50076">
    <property type="entry name" value="DNAJ_2"/>
    <property type="match status" value="1"/>
</dbReference>
<dbReference type="SMART" id="SM00271">
    <property type="entry name" value="DnaJ"/>
    <property type="match status" value="1"/>
</dbReference>
<keyword evidence="2 7" id="KW-0812">Transmembrane</keyword>
<evidence type="ECO:0000256" key="3">
    <source>
        <dbReference type="ARBA" id="ARBA00022989"/>
    </source>
</evidence>
<evidence type="ECO:0000313" key="9">
    <source>
        <dbReference type="EMBL" id="RHY29866.1"/>
    </source>
</evidence>
<comment type="caution">
    <text evidence="9">The sequence shown here is derived from an EMBL/GenBank/DDBJ whole genome shotgun (WGS) entry which is preliminary data.</text>
</comment>
<dbReference type="PANTHER" id="PTHR44176">
    <property type="entry name" value="DNAJ HOMOLOG SUBFAMILY C MEMBER 25"/>
    <property type="match status" value="1"/>
</dbReference>
<evidence type="ECO:0000256" key="7">
    <source>
        <dbReference type="SAM" id="Phobius"/>
    </source>
</evidence>
<dbReference type="PRINTS" id="PR00625">
    <property type="entry name" value="JDOMAIN"/>
</dbReference>
<feature type="compositionally biased region" description="Acidic residues" evidence="6">
    <location>
        <begin position="251"/>
        <end position="263"/>
    </location>
</feature>
<keyword evidence="5" id="KW-0143">Chaperone</keyword>
<dbReference type="EMBL" id="QUSY01000384">
    <property type="protein sequence ID" value="RHY29866.1"/>
    <property type="molecule type" value="Genomic_DNA"/>
</dbReference>
<keyword evidence="3 7" id="KW-1133">Transmembrane helix</keyword>
<dbReference type="InterPro" id="IPR044632">
    <property type="entry name" value="DNAJC25-like"/>
</dbReference>
<evidence type="ECO:0000256" key="1">
    <source>
        <dbReference type="ARBA" id="ARBA00004141"/>
    </source>
</evidence>
<evidence type="ECO:0000256" key="6">
    <source>
        <dbReference type="SAM" id="MobiDB-lite"/>
    </source>
</evidence>
<organism evidence="9 10">
    <name type="scientific">Aphanomyces invadans</name>
    <dbReference type="NCBI Taxonomy" id="157072"/>
    <lineage>
        <taxon>Eukaryota</taxon>
        <taxon>Sar</taxon>
        <taxon>Stramenopiles</taxon>
        <taxon>Oomycota</taxon>
        <taxon>Saprolegniomycetes</taxon>
        <taxon>Saprolegniales</taxon>
        <taxon>Verrucalvaceae</taxon>
        <taxon>Aphanomyces</taxon>
    </lineage>
</organism>
<protein>
    <recommendedName>
        <fullName evidence="8">J domain-containing protein</fullName>
    </recommendedName>
</protein>
<dbReference type="Proteomes" id="UP000285060">
    <property type="component" value="Unassembled WGS sequence"/>
</dbReference>
<feature type="domain" description="J" evidence="8">
    <location>
        <begin position="7"/>
        <end position="74"/>
    </location>
</feature>
<dbReference type="CDD" id="cd06257">
    <property type="entry name" value="DnaJ"/>
    <property type="match status" value="1"/>
</dbReference>
<evidence type="ECO:0000256" key="5">
    <source>
        <dbReference type="ARBA" id="ARBA00023186"/>
    </source>
</evidence>
<keyword evidence="4 7" id="KW-0472">Membrane</keyword>
<dbReference type="Pfam" id="PF00226">
    <property type="entry name" value="DnaJ"/>
    <property type="match status" value="1"/>
</dbReference>
<dbReference type="GO" id="GO:0005789">
    <property type="term" value="C:endoplasmic reticulum membrane"/>
    <property type="evidence" value="ECO:0007669"/>
    <property type="project" value="TreeGrafter"/>
</dbReference>
<dbReference type="InterPro" id="IPR036869">
    <property type="entry name" value="J_dom_sf"/>
</dbReference>
<evidence type="ECO:0000259" key="8">
    <source>
        <dbReference type="PROSITE" id="PS50076"/>
    </source>
</evidence>
<accession>A0A3R6VXH4</accession>
<dbReference type="Gene3D" id="1.10.287.110">
    <property type="entry name" value="DnaJ domain"/>
    <property type="match status" value="1"/>
</dbReference>
<keyword evidence="10" id="KW-1185">Reference proteome</keyword>
<reference evidence="9 10" key="1">
    <citation type="submission" date="2018-08" db="EMBL/GenBank/DDBJ databases">
        <title>Aphanomyces genome sequencing and annotation.</title>
        <authorList>
            <person name="Minardi D."/>
            <person name="Oidtmann B."/>
            <person name="Van Der Giezen M."/>
            <person name="Studholme D.J."/>
        </authorList>
    </citation>
    <scope>NUCLEOTIDE SEQUENCE [LARGE SCALE GENOMIC DNA]</scope>
    <source>
        <strain evidence="9 10">NJM0002</strain>
    </source>
</reference>